<dbReference type="InParanoid" id="A0A0C3J7C6"/>
<dbReference type="AlphaFoldDB" id="A0A0C3J7C6"/>
<reference evidence="1 2" key="1">
    <citation type="submission" date="2014-04" db="EMBL/GenBank/DDBJ databases">
        <authorList>
            <consortium name="DOE Joint Genome Institute"/>
            <person name="Kuo A."/>
            <person name="Kohler A."/>
            <person name="Costa M.D."/>
            <person name="Nagy L.G."/>
            <person name="Floudas D."/>
            <person name="Copeland A."/>
            <person name="Barry K.W."/>
            <person name="Cichocki N."/>
            <person name="Veneault-Fourrey C."/>
            <person name="LaButti K."/>
            <person name="Lindquist E.A."/>
            <person name="Lipzen A."/>
            <person name="Lundell T."/>
            <person name="Morin E."/>
            <person name="Murat C."/>
            <person name="Sun H."/>
            <person name="Tunlid A."/>
            <person name="Henrissat B."/>
            <person name="Grigoriev I.V."/>
            <person name="Hibbett D.S."/>
            <person name="Martin F."/>
            <person name="Nordberg H.P."/>
            <person name="Cantor M.N."/>
            <person name="Hua S.X."/>
        </authorList>
    </citation>
    <scope>NUCLEOTIDE SEQUENCE [LARGE SCALE GENOMIC DNA]</scope>
    <source>
        <strain evidence="1 2">Marx 270</strain>
    </source>
</reference>
<organism evidence="1 2">
    <name type="scientific">Pisolithus tinctorius Marx 270</name>
    <dbReference type="NCBI Taxonomy" id="870435"/>
    <lineage>
        <taxon>Eukaryota</taxon>
        <taxon>Fungi</taxon>
        <taxon>Dikarya</taxon>
        <taxon>Basidiomycota</taxon>
        <taxon>Agaricomycotina</taxon>
        <taxon>Agaricomycetes</taxon>
        <taxon>Agaricomycetidae</taxon>
        <taxon>Boletales</taxon>
        <taxon>Sclerodermatineae</taxon>
        <taxon>Pisolithaceae</taxon>
        <taxon>Pisolithus</taxon>
    </lineage>
</organism>
<evidence type="ECO:0000313" key="2">
    <source>
        <dbReference type="Proteomes" id="UP000054217"/>
    </source>
</evidence>
<proteinExistence type="predicted"/>
<protein>
    <submittedName>
        <fullName evidence="1">Uncharacterized protein</fullName>
    </submittedName>
</protein>
<dbReference type="HOGENOM" id="CLU_2655523_0_0_1"/>
<gene>
    <name evidence="1" type="ORF">M404DRAFT_1000417</name>
</gene>
<sequence length="76" mass="8738">MSEVHVVLANVKRLRHLRKRCQHYTSHYDGNLSMETHHTSPQVTGVEQHTDVRKGDGSKSVFNFDIMKLRGGSYQT</sequence>
<keyword evidence="2" id="KW-1185">Reference proteome</keyword>
<reference evidence="2" key="2">
    <citation type="submission" date="2015-01" db="EMBL/GenBank/DDBJ databases">
        <title>Evolutionary Origins and Diversification of the Mycorrhizal Mutualists.</title>
        <authorList>
            <consortium name="DOE Joint Genome Institute"/>
            <consortium name="Mycorrhizal Genomics Consortium"/>
            <person name="Kohler A."/>
            <person name="Kuo A."/>
            <person name="Nagy L.G."/>
            <person name="Floudas D."/>
            <person name="Copeland A."/>
            <person name="Barry K.W."/>
            <person name="Cichocki N."/>
            <person name="Veneault-Fourrey C."/>
            <person name="LaButti K."/>
            <person name="Lindquist E.A."/>
            <person name="Lipzen A."/>
            <person name="Lundell T."/>
            <person name="Morin E."/>
            <person name="Murat C."/>
            <person name="Riley R."/>
            <person name="Ohm R."/>
            <person name="Sun H."/>
            <person name="Tunlid A."/>
            <person name="Henrissat B."/>
            <person name="Grigoriev I.V."/>
            <person name="Hibbett D.S."/>
            <person name="Martin F."/>
        </authorList>
    </citation>
    <scope>NUCLEOTIDE SEQUENCE [LARGE SCALE GENOMIC DNA]</scope>
    <source>
        <strain evidence="2">Marx 270</strain>
    </source>
</reference>
<dbReference type="EMBL" id="KN831969">
    <property type="protein sequence ID" value="KIO04943.1"/>
    <property type="molecule type" value="Genomic_DNA"/>
</dbReference>
<evidence type="ECO:0000313" key="1">
    <source>
        <dbReference type="EMBL" id="KIO04943.1"/>
    </source>
</evidence>
<accession>A0A0C3J7C6</accession>
<name>A0A0C3J7C6_PISTI</name>
<dbReference type="Proteomes" id="UP000054217">
    <property type="component" value="Unassembled WGS sequence"/>
</dbReference>